<gene>
    <name evidence="7" type="ORF">B5C34_03645</name>
</gene>
<dbReference type="InterPro" id="IPR050763">
    <property type="entry name" value="ABC_transporter_ATP-binding"/>
</dbReference>
<evidence type="ECO:0000256" key="1">
    <source>
        <dbReference type="ARBA" id="ARBA00005417"/>
    </source>
</evidence>
<dbReference type="PANTHER" id="PTHR42711:SF5">
    <property type="entry name" value="ABC TRANSPORTER ATP-BINDING PROTEIN NATA"/>
    <property type="match status" value="1"/>
</dbReference>
<evidence type="ECO:0000256" key="4">
    <source>
        <dbReference type="ARBA" id="ARBA00022741"/>
    </source>
</evidence>
<evidence type="ECO:0000313" key="7">
    <source>
        <dbReference type="EMBL" id="OWV32631.1"/>
    </source>
</evidence>
<dbReference type="InterPro" id="IPR003439">
    <property type="entry name" value="ABC_transporter-like_ATP-bd"/>
</dbReference>
<proteinExistence type="inferred from homology"/>
<dbReference type="PANTHER" id="PTHR42711">
    <property type="entry name" value="ABC TRANSPORTER ATP-BINDING PROTEIN"/>
    <property type="match status" value="1"/>
</dbReference>
<dbReference type="Proteomes" id="UP000198462">
    <property type="component" value="Unassembled WGS sequence"/>
</dbReference>
<dbReference type="SUPFAM" id="SSF52540">
    <property type="entry name" value="P-loop containing nucleoside triphosphate hydrolases"/>
    <property type="match status" value="1"/>
</dbReference>
<dbReference type="Gene3D" id="3.40.50.300">
    <property type="entry name" value="P-loop containing nucleotide triphosphate hydrolases"/>
    <property type="match status" value="1"/>
</dbReference>
<dbReference type="Pfam" id="PF00005">
    <property type="entry name" value="ABC_tran"/>
    <property type="match status" value="1"/>
</dbReference>
<name>A0A219B2U7_9SPHN</name>
<feature type="domain" description="ABC transporter" evidence="6">
    <location>
        <begin position="18"/>
        <end position="245"/>
    </location>
</feature>
<comment type="caution">
    <text evidence="7">The sequence shown here is derived from an EMBL/GenBank/DDBJ whole genome shotgun (WGS) entry which is preliminary data.</text>
</comment>
<reference evidence="8" key="1">
    <citation type="submission" date="2017-05" db="EMBL/GenBank/DDBJ databases">
        <authorList>
            <person name="Lin X."/>
        </authorList>
    </citation>
    <scope>NUCLEOTIDE SEQUENCE [LARGE SCALE GENOMIC DNA]</scope>
    <source>
        <strain evidence="8">JLT2012</strain>
    </source>
</reference>
<evidence type="ECO:0000256" key="5">
    <source>
        <dbReference type="ARBA" id="ARBA00022840"/>
    </source>
</evidence>
<organism evidence="7 8">
    <name type="scientific">Pacificimonas flava</name>
    <dbReference type="NCBI Taxonomy" id="1234595"/>
    <lineage>
        <taxon>Bacteria</taxon>
        <taxon>Pseudomonadati</taxon>
        <taxon>Pseudomonadota</taxon>
        <taxon>Alphaproteobacteria</taxon>
        <taxon>Sphingomonadales</taxon>
        <taxon>Sphingosinicellaceae</taxon>
        <taxon>Pacificimonas</taxon>
    </lineage>
</organism>
<dbReference type="AlphaFoldDB" id="A0A219B2U7"/>
<accession>A0A219B2U7</accession>
<dbReference type="GO" id="GO:0016887">
    <property type="term" value="F:ATP hydrolysis activity"/>
    <property type="evidence" value="ECO:0007669"/>
    <property type="project" value="InterPro"/>
</dbReference>
<dbReference type="SMART" id="SM00382">
    <property type="entry name" value="AAA"/>
    <property type="match status" value="1"/>
</dbReference>
<sequence length="328" mass="35760">MPGRRESRKDKWRVQYAIEARSLQKRFGDKLAVRDIDLVAREGEILGFLGQNGAGKTTTIRMILGILSPDAGQCEVLGSRRPLEIAHRIGYLPEERGLYPAMTTRDTIAFMGALRGLPLADGRRRAAELLERYQLGAEVDAKIRTLSKGMAQKVQLLGSFVHEPDLIILDEPFSGLDPVNQQALEDIISVQRQRGATILFSTHIMGHAERLCDRLVVIAGGQTRFTGSVAEARGVLPAVGALLAERPVPAGLLPGDAYRAEGGEWRFSVPDDGVDRLLRALLDADVGIRDFSVERPTLHDAFVAMVGDPEAEDARRDAAVDAPAGEVL</sequence>
<protein>
    <submittedName>
        <fullName evidence="7">ABC transporter ATP-binding protein</fullName>
    </submittedName>
</protein>
<dbReference type="InterPro" id="IPR003593">
    <property type="entry name" value="AAA+_ATPase"/>
</dbReference>
<dbReference type="GO" id="GO:0005524">
    <property type="term" value="F:ATP binding"/>
    <property type="evidence" value="ECO:0007669"/>
    <property type="project" value="UniProtKB-KW"/>
</dbReference>
<keyword evidence="5 7" id="KW-0067">ATP-binding</keyword>
<dbReference type="InterPro" id="IPR017871">
    <property type="entry name" value="ABC_transporter-like_CS"/>
</dbReference>
<evidence type="ECO:0000313" key="8">
    <source>
        <dbReference type="Proteomes" id="UP000198462"/>
    </source>
</evidence>
<dbReference type="PROSITE" id="PS00211">
    <property type="entry name" value="ABC_TRANSPORTER_1"/>
    <property type="match status" value="1"/>
</dbReference>
<evidence type="ECO:0000259" key="6">
    <source>
        <dbReference type="PROSITE" id="PS50893"/>
    </source>
</evidence>
<comment type="similarity">
    <text evidence="1">Belongs to the ABC transporter superfamily.</text>
</comment>
<dbReference type="PROSITE" id="PS50893">
    <property type="entry name" value="ABC_TRANSPORTER_2"/>
    <property type="match status" value="1"/>
</dbReference>
<evidence type="ECO:0000256" key="3">
    <source>
        <dbReference type="ARBA" id="ARBA00022458"/>
    </source>
</evidence>
<keyword evidence="2" id="KW-0813">Transport</keyword>
<keyword evidence="4" id="KW-0547">Nucleotide-binding</keyword>
<dbReference type="EMBL" id="NFZT01000001">
    <property type="protein sequence ID" value="OWV32631.1"/>
    <property type="molecule type" value="Genomic_DNA"/>
</dbReference>
<dbReference type="InterPro" id="IPR027417">
    <property type="entry name" value="P-loop_NTPase"/>
</dbReference>
<keyword evidence="8" id="KW-1185">Reference proteome</keyword>
<keyword evidence="3" id="KW-0536">Nodulation</keyword>
<dbReference type="OrthoDB" id="9778547at2"/>
<evidence type="ECO:0000256" key="2">
    <source>
        <dbReference type="ARBA" id="ARBA00022448"/>
    </source>
</evidence>